<reference evidence="2" key="4">
    <citation type="submission" date="2019-03" db="UniProtKB">
        <authorList>
            <consortium name="EnsemblPlants"/>
        </authorList>
    </citation>
    <scope>IDENTIFICATION</scope>
</reference>
<protein>
    <submittedName>
        <fullName evidence="2">Uncharacterized protein</fullName>
    </submittedName>
</protein>
<accession>A0A453K6R0</accession>
<name>A0A453K6R0_AEGTS</name>
<reference evidence="3" key="1">
    <citation type="journal article" date="2014" name="Science">
        <title>Ancient hybridizations among the ancestral genomes of bread wheat.</title>
        <authorList>
            <consortium name="International Wheat Genome Sequencing Consortium,"/>
            <person name="Marcussen T."/>
            <person name="Sandve S.R."/>
            <person name="Heier L."/>
            <person name="Spannagl M."/>
            <person name="Pfeifer M."/>
            <person name="Jakobsen K.S."/>
            <person name="Wulff B.B."/>
            <person name="Steuernagel B."/>
            <person name="Mayer K.F."/>
            <person name="Olsen O.A."/>
        </authorList>
    </citation>
    <scope>NUCLEOTIDE SEQUENCE [LARGE SCALE GENOMIC DNA]</scope>
    <source>
        <strain evidence="3">cv. AL8/78</strain>
    </source>
</reference>
<organism evidence="2 3">
    <name type="scientific">Aegilops tauschii subsp. strangulata</name>
    <name type="common">Goatgrass</name>
    <dbReference type="NCBI Taxonomy" id="200361"/>
    <lineage>
        <taxon>Eukaryota</taxon>
        <taxon>Viridiplantae</taxon>
        <taxon>Streptophyta</taxon>
        <taxon>Embryophyta</taxon>
        <taxon>Tracheophyta</taxon>
        <taxon>Spermatophyta</taxon>
        <taxon>Magnoliopsida</taxon>
        <taxon>Liliopsida</taxon>
        <taxon>Poales</taxon>
        <taxon>Poaceae</taxon>
        <taxon>BOP clade</taxon>
        <taxon>Pooideae</taxon>
        <taxon>Triticodae</taxon>
        <taxon>Triticeae</taxon>
        <taxon>Triticinae</taxon>
        <taxon>Aegilops</taxon>
    </lineage>
</organism>
<proteinExistence type="predicted"/>
<feature type="region of interest" description="Disordered" evidence="1">
    <location>
        <begin position="10"/>
        <end position="31"/>
    </location>
</feature>
<dbReference type="Gramene" id="AET5Gv20309200.30">
    <property type="protein sequence ID" value="AET5Gv20309200.30"/>
    <property type="gene ID" value="AET5Gv20309200"/>
</dbReference>
<evidence type="ECO:0000313" key="3">
    <source>
        <dbReference type="Proteomes" id="UP000015105"/>
    </source>
</evidence>
<reference evidence="2" key="3">
    <citation type="journal article" date="2017" name="Nature">
        <title>Genome sequence of the progenitor of the wheat D genome Aegilops tauschii.</title>
        <authorList>
            <person name="Luo M.C."/>
            <person name="Gu Y.Q."/>
            <person name="Puiu D."/>
            <person name="Wang H."/>
            <person name="Twardziok S.O."/>
            <person name="Deal K.R."/>
            <person name="Huo N."/>
            <person name="Zhu T."/>
            <person name="Wang L."/>
            <person name="Wang Y."/>
            <person name="McGuire P.E."/>
            <person name="Liu S."/>
            <person name="Long H."/>
            <person name="Ramasamy R.K."/>
            <person name="Rodriguez J.C."/>
            <person name="Van S.L."/>
            <person name="Yuan L."/>
            <person name="Wang Z."/>
            <person name="Xia Z."/>
            <person name="Xiao L."/>
            <person name="Anderson O.D."/>
            <person name="Ouyang S."/>
            <person name="Liang Y."/>
            <person name="Zimin A.V."/>
            <person name="Pertea G."/>
            <person name="Qi P."/>
            <person name="Bennetzen J.L."/>
            <person name="Dai X."/>
            <person name="Dawson M.W."/>
            <person name="Muller H.G."/>
            <person name="Kugler K."/>
            <person name="Rivarola-Duarte L."/>
            <person name="Spannagl M."/>
            <person name="Mayer K.F.X."/>
            <person name="Lu F.H."/>
            <person name="Bevan M.W."/>
            <person name="Leroy P."/>
            <person name="Li P."/>
            <person name="You F.M."/>
            <person name="Sun Q."/>
            <person name="Liu Z."/>
            <person name="Lyons E."/>
            <person name="Wicker T."/>
            <person name="Salzberg S.L."/>
            <person name="Devos K.M."/>
            <person name="Dvorak J."/>
        </authorList>
    </citation>
    <scope>NUCLEOTIDE SEQUENCE [LARGE SCALE GENOMIC DNA]</scope>
    <source>
        <strain evidence="2">cv. AL8/78</strain>
    </source>
</reference>
<dbReference type="Proteomes" id="UP000015105">
    <property type="component" value="Chromosome 5D"/>
</dbReference>
<keyword evidence="3" id="KW-1185">Reference proteome</keyword>
<evidence type="ECO:0000256" key="1">
    <source>
        <dbReference type="SAM" id="MobiDB-lite"/>
    </source>
</evidence>
<reference evidence="3" key="2">
    <citation type="journal article" date="2017" name="Nat. Plants">
        <title>The Aegilops tauschii genome reveals multiple impacts of transposons.</title>
        <authorList>
            <person name="Zhao G."/>
            <person name="Zou C."/>
            <person name="Li K."/>
            <person name="Wang K."/>
            <person name="Li T."/>
            <person name="Gao L."/>
            <person name="Zhang X."/>
            <person name="Wang H."/>
            <person name="Yang Z."/>
            <person name="Liu X."/>
            <person name="Jiang W."/>
            <person name="Mao L."/>
            <person name="Kong X."/>
            <person name="Jiao Y."/>
            <person name="Jia J."/>
        </authorList>
    </citation>
    <scope>NUCLEOTIDE SEQUENCE [LARGE SCALE GENOMIC DNA]</scope>
    <source>
        <strain evidence="3">cv. AL8/78</strain>
    </source>
</reference>
<dbReference type="AlphaFoldDB" id="A0A453K6R0"/>
<reference evidence="2" key="5">
    <citation type="journal article" date="2021" name="G3 (Bethesda)">
        <title>Aegilops tauschii genome assembly Aet v5.0 features greater sequence contiguity and improved annotation.</title>
        <authorList>
            <person name="Wang L."/>
            <person name="Zhu T."/>
            <person name="Rodriguez J.C."/>
            <person name="Deal K.R."/>
            <person name="Dubcovsky J."/>
            <person name="McGuire P.E."/>
            <person name="Lux T."/>
            <person name="Spannagl M."/>
            <person name="Mayer K.F.X."/>
            <person name="Baldrich P."/>
            <person name="Meyers B.C."/>
            <person name="Huo N."/>
            <person name="Gu Y.Q."/>
            <person name="Zhou H."/>
            <person name="Devos K.M."/>
            <person name="Bennetzen J.L."/>
            <person name="Unver T."/>
            <person name="Budak H."/>
            <person name="Gulick P.J."/>
            <person name="Galiba G."/>
            <person name="Kalapos B."/>
            <person name="Nelson D.R."/>
            <person name="Li P."/>
            <person name="You F.M."/>
            <person name="Luo M.C."/>
            <person name="Dvorak J."/>
        </authorList>
    </citation>
    <scope>NUCLEOTIDE SEQUENCE [LARGE SCALE GENOMIC DNA]</scope>
    <source>
        <strain evidence="2">cv. AL8/78</strain>
    </source>
</reference>
<sequence>KTARCLHYPAEVTNTAPSSPQSPPPLPALSGYPYNMTPSPARILIFLLPTPSLIPPPPVRRPHRALAGTARCAPEAVAGGGFVVIEDDLSELLQILPRDLRDNLQNEPRRDQLLEIWGDDLRHVSLVTLVASIYGITRFHS</sequence>
<evidence type="ECO:0000313" key="2">
    <source>
        <dbReference type="EnsemblPlants" id="AET5Gv20309200.30"/>
    </source>
</evidence>
<dbReference type="EnsemblPlants" id="AET5Gv20309200.30">
    <property type="protein sequence ID" value="AET5Gv20309200.30"/>
    <property type="gene ID" value="AET5Gv20309200"/>
</dbReference>